<organism evidence="11">
    <name type="scientific">Chrysochromulina tobinii</name>
    <dbReference type="NCBI Taxonomy" id="1460289"/>
    <lineage>
        <taxon>Eukaryota</taxon>
        <taxon>Haptista</taxon>
        <taxon>Haptophyta</taxon>
        <taxon>Prymnesiophyceae</taxon>
        <taxon>Prymnesiales</taxon>
        <taxon>Chrysochromulinaceae</taxon>
        <taxon>Chrysochromulina</taxon>
    </lineage>
</organism>
<dbReference type="InterPro" id="IPR035973">
    <property type="entry name" value="Cyt_c_oxidase_su3-like_sf"/>
</dbReference>
<evidence type="ECO:0000256" key="5">
    <source>
        <dbReference type="ARBA" id="ARBA00022967"/>
    </source>
</evidence>
<dbReference type="InterPro" id="IPR033945">
    <property type="entry name" value="Cyt_c_oxase_su3_dom"/>
</dbReference>
<dbReference type="AlphaFoldDB" id="A0A075DWK7"/>
<evidence type="ECO:0000256" key="2">
    <source>
        <dbReference type="ARBA" id="ARBA00010581"/>
    </source>
</evidence>
<geneLocation type="mitochondrion" evidence="11"/>
<reference evidence="11" key="1">
    <citation type="journal article" date="2014" name="BMC Genomics">
        <title>The mitochondrial and chloroplast genomes of the haptophyte Chrysochromulina tobin contain unique repeat structures and gene profiles.</title>
        <authorList>
            <person name="Hovde B.T."/>
            <person name="Starkenburg S.R."/>
            <person name="Hunsperger H.M."/>
            <person name="Mercer L.D."/>
            <person name="Deodato C.R."/>
            <person name="Jha R.K."/>
            <person name="Chertkov O."/>
            <person name="Monnat R.J.Jr."/>
            <person name="Cattolico R.A."/>
        </authorList>
    </citation>
    <scope>NUCLEOTIDE SEQUENCE</scope>
    <source>
        <strain evidence="11">CCMP291</strain>
    </source>
</reference>
<accession>A0A075DWK7</accession>
<evidence type="ECO:0000256" key="4">
    <source>
        <dbReference type="ARBA" id="ARBA00022692"/>
    </source>
</evidence>
<feature type="transmembrane region" description="Helical" evidence="9">
    <location>
        <begin position="193"/>
        <end position="213"/>
    </location>
</feature>
<evidence type="ECO:0000256" key="9">
    <source>
        <dbReference type="SAM" id="Phobius"/>
    </source>
</evidence>
<evidence type="ECO:0000313" key="11">
    <source>
        <dbReference type="EMBL" id="AHY04426.1"/>
    </source>
</evidence>
<evidence type="ECO:0000256" key="8">
    <source>
        <dbReference type="RuleBase" id="RU003375"/>
    </source>
</evidence>
<dbReference type="GO" id="GO:0006123">
    <property type="term" value="P:mitochondrial electron transport, cytochrome c to oxygen"/>
    <property type="evidence" value="ECO:0007669"/>
    <property type="project" value="TreeGrafter"/>
</dbReference>
<evidence type="ECO:0000256" key="3">
    <source>
        <dbReference type="ARBA" id="ARBA00015944"/>
    </source>
</evidence>
<feature type="transmembrane region" description="Helical" evidence="9">
    <location>
        <begin position="274"/>
        <end position="294"/>
    </location>
</feature>
<dbReference type="EMBL" id="KJ201908">
    <property type="protein sequence ID" value="AHY04426.1"/>
    <property type="molecule type" value="Genomic_DNA"/>
</dbReference>
<dbReference type="GO" id="GO:0004129">
    <property type="term" value="F:cytochrome-c oxidase activity"/>
    <property type="evidence" value="ECO:0007669"/>
    <property type="project" value="InterPro"/>
</dbReference>
<keyword evidence="5" id="KW-1278">Translocase</keyword>
<evidence type="ECO:0000256" key="1">
    <source>
        <dbReference type="ARBA" id="ARBA00004141"/>
    </source>
</evidence>
<comment type="subcellular location">
    <subcellularLocation>
        <location evidence="1">Membrane</location>
        <topology evidence="1">Multi-pass membrane protein</topology>
    </subcellularLocation>
</comment>
<dbReference type="InterPro" id="IPR013833">
    <property type="entry name" value="Cyt_c_oxidase_su3_a-hlx"/>
</dbReference>
<dbReference type="GO" id="GO:0005739">
    <property type="term" value="C:mitochondrion"/>
    <property type="evidence" value="ECO:0007669"/>
    <property type="project" value="TreeGrafter"/>
</dbReference>
<feature type="transmembrane region" description="Helical" evidence="9">
    <location>
        <begin position="14"/>
        <end position="35"/>
    </location>
</feature>
<keyword evidence="7 9" id="KW-0472">Membrane</keyword>
<dbReference type="FunFam" id="1.20.120.80:FF:000002">
    <property type="entry name" value="Cytochrome c oxidase subunit 3"/>
    <property type="match status" value="1"/>
</dbReference>
<name>A0A075DWK7_9EUKA</name>
<feature type="transmembrane region" description="Helical" evidence="9">
    <location>
        <begin position="47"/>
        <end position="67"/>
    </location>
</feature>
<feature type="domain" description="Heme-copper oxidase subunit III family profile" evidence="10">
    <location>
        <begin position="36"/>
        <end position="295"/>
    </location>
</feature>
<keyword evidence="6 9" id="KW-1133">Transmembrane helix</keyword>
<dbReference type="PROSITE" id="PS50253">
    <property type="entry name" value="COX3"/>
    <property type="match status" value="1"/>
</dbReference>
<gene>
    <name evidence="11" type="primary">cox3</name>
    <name evidence="11" type="ORF">Tobin-Mito_00083</name>
</gene>
<keyword evidence="8 11" id="KW-0496">Mitochondrion</keyword>
<feature type="transmembrane region" description="Helical" evidence="9">
    <location>
        <begin position="73"/>
        <end position="92"/>
    </location>
</feature>
<dbReference type="PANTHER" id="PTHR11403">
    <property type="entry name" value="CYTOCHROME C OXIDASE SUBUNIT III"/>
    <property type="match status" value="1"/>
</dbReference>
<evidence type="ECO:0000256" key="6">
    <source>
        <dbReference type="ARBA" id="ARBA00022989"/>
    </source>
</evidence>
<comment type="function">
    <text evidence="8">Component of the cytochrome c oxidase, the last enzyme in the mitochondrial electron transport chain which drives oxidative phosphorylation. The respiratory chain contains 3 multisubunit complexes succinate dehydrogenase (complex II, CII), ubiquinol-cytochrome c oxidoreductase (cytochrome b-c1 complex, complex III, CIII) and cytochrome c oxidase (complex IV, CIV), that cooperate to transfer electrons derived from NADH and succinate to molecular oxygen, creating an electrochemical gradient over the inner membrane that drives transmembrane transport and the ATP synthase. Cytochrome c oxidase is the component of the respiratory chain that catalyzes the reduction of oxygen to water. Electrons originating from reduced cytochrome c in the intermembrane space (IMS) are transferred via the dinuclear copper A center (CU(A)) of subunit 2 and heme A of subunit 1 to the active site in subunit 1, a binuclear center (BNC) formed by heme A3 and copper B (CU(B)). The BNC reduces molecular oxygen to 2 water molecules using 4 electrons from cytochrome c in the IMS and 4 protons from the mitochondrial matrix.</text>
</comment>
<dbReference type="GO" id="GO:0016020">
    <property type="term" value="C:membrane"/>
    <property type="evidence" value="ECO:0007669"/>
    <property type="project" value="UniProtKB-SubCell"/>
</dbReference>
<proteinExistence type="inferred from homology"/>
<dbReference type="Gene3D" id="1.10.287.70">
    <property type="match status" value="1"/>
</dbReference>
<evidence type="ECO:0000256" key="7">
    <source>
        <dbReference type="ARBA" id="ARBA00023136"/>
    </source>
</evidence>
<evidence type="ECO:0000259" key="10">
    <source>
        <dbReference type="PROSITE" id="PS50253"/>
    </source>
</evidence>
<dbReference type="Pfam" id="PF00510">
    <property type="entry name" value="COX3"/>
    <property type="match status" value="1"/>
</dbReference>
<dbReference type="InterPro" id="IPR000298">
    <property type="entry name" value="Cyt_c_oxidase-like_su3"/>
</dbReference>
<dbReference type="CDD" id="cd01665">
    <property type="entry name" value="Cyt_c_Oxidase_III"/>
    <property type="match status" value="1"/>
</dbReference>
<sequence>MFLILLIVGSSPTTSFNCFIFFTLFTLMSIFSFYTQRHAFHLVDPSVLPFITAISALSLTLGSVLYFHGHSGGLESTFFGLFGVLTCMFLWWRDVVRESTLEGHHTNIVQLGLRYGMILFIVSEVMFFFAFFWAFFAAALAPVIEIGSIWPPKGINVFDPIEVPLLNTLILLCSGATVTYAHHAITCGNKVEAVFGLVLTVVLAAIFTGFQAFEYVSADFTISDGIYGSTFYMATGFHGFHVAIGTIFLTVCLVRLTLNHFTIQHHFGFEAAAFYWHFVDVVWLFLYVAVYFWGGV</sequence>
<dbReference type="SUPFAM" id="SSF81452">
    <property type="entry name" value="Cytochrome c oxidase subunit III-like"/>
    <property type="match status" value="1"/>
</dbReference>
<protein>
    <recommendedName>
        <fullName evidence="3 8">Cytochrome c oxidase subunit 3</fullName>
    </recommendedName>
</protein>
<feature type="transmembrane region" description="Helical" evidence="9">
    <location>
        <begin position="233"/>
        <end position="254"/>
    </location>
</feature>
<dbReference type="InterPro" id="IPR024791">
    <property type="entry name" value="Cyt_c/ubiquinol_Oxase_su3"/>
</dbReference>
<comment type="similarity">
    <text evidence="2 8">Belongs to the cytochrome c oxidase subunit 3 family.</text>
</comment>
<dbReference type="PANTHER" id="PTHR11403:SF7">
    <property type="entry name" value="CYTOCHROME C OXIDASE SUBUNIT 3"/>
    <property type="match status" value="1"/>
</dbReference>
<feature type="transmembrane region" description="Helical" evidence="9">
    <location>
        <begin position="113"/>
        <end position="141"/>
    </location>
</feature>
<feature type="transmembrane region" description="Helical" evidence="9">
    <location>
        <begin position="161"/>
        <end position="181"/>
    </location>
</feature>
<dbReference type="Gene3D" id="1.20.120.80">
    <property type="entry name" value="Cytochrome c oxidase, subunit III, four-helix bundle"/>
    <property type="match status" value="1"/>
</dbReference>
<keyword evidence="4 8" id="KW-0812">Transmembrane</keyword>